<sequence>MIHRTRSLFLDEPTSGVDPITRREFWTHINGLARKGVTIMVTTHFMDEAEYCDRVAMLSRAQLIALDTPDALSMSSINRILFA</sequence>
<dbReference type="EMBL" id="FKIF01000009">
    <property type="protein sequence ID" value="SAI73486.1"/>
    <property type="molecule type" value="Genomic_DNA"/>
</dbReference>
<dbReference type="GO" id="GO:0005524">
    <property type="term" value="F:ATP binding"/>
    <property type="evidence" value="ECO:0007669"/>
    <property type="project" value="UniProtKB-KW"/>
</dbReference>
<dbReference type="SUPFAM" id="SSF52540">
    <property type="entry name" value="P-loop containing nucleoside triphosphate hydrolases"/>
    <property type="match status" value="1"/>
</dbReference>
<gene>
    <name evidence="1" type="primary">ybhF_2</name>
    <name evidence="1" type="ORF">SAMEA3906486_04659</name>
</gene>
<dbReference type="STRING" id="288768.SAMEA3906486_04659"/>
<dbReference type="PANTHER" id="PTHR43038:SF3">
    <property type="entry name" value="ABC TRANSPORTER G FAMILY MEMBER 20 ISOFORM X1"/>
    <property type="match status" value="1"/>
</dbReference>
<protein>
    <submittedName>
        <fullName evidence="1">ABC transporter ATP-binding protein</fullName>
    </submittedName>
</protein>
<dbReference type="PANTHER" id="PTHR43038">
    <property type="entry name" value="ATP-BINDING CASSETTE, SUB-FAMILY H, MEMBER 1"/>
    <property type="match status" value="1"/>
</dbReference>
<dbReference type="InterPro" id="IPR027417">
    <property type="entry name" value="P-loop_NTPase"/>
</dbReference>
<organism evidence="1 2">
    <name type="scientific">Bordetella ansorpii</name>
    <dbReference type="NCBI Taxonomy" id="288768"/>
    <lineage>
        <taxon>Bacteria</taxon>
        <taxon>Pseudomonadati</taxon>
        <taxon>Pseudomonadota</taxon>
        <taxon>Betaproteobacteria</taxon>
        <taxon>Burkholderiales</taxon>
        <taxon>Alcaligenaceae</taxon>
        <taxon>Bordetella</taxon>
    </lineage>
</organism>
<evidence type="ECO:0000313" key="1">
    <source>
        <dbReference type="EMBL" id="SAI73486.1"/>
    </source>
</evidence>
<dbReference type="Gene3D" id="3.40.50.300">
    <property type="entry name" value="P-loop containing nucleotide triphosphate hydrolases"/>
    <property type="match status" value="1"/>
</dbReference>
<dbReference type="AlphaFoldDB" id="A0A157SU69"/>
<accession>A0A157SU69</accession>
<reference evidence="1 2" key="1">
    <citation type="submission" date="2016-04" db="EMBL/GenBank/DDBJ databases">
        <authorList>
            <consortium name="Pathogen Informatics"/>
        </authorList>
    </citation>
    <scope>NUCLEOTIDE SEQUENCE [LARGE SCALE GENOMIC DNA]</scope>
    <source>
        <strain evidence="1 2">H050680373</strain>
    </source>
</reference>
<keyword evidence="1" id="KW-0547">Nucleotide-binding</keyword>
<evidence type="ECO:0000313" key="2">
    <source>
        <dbReference type="Proteomes" id="UP000076848"/>
    </source>
</evidence>
<dbReference type="Proteomes" id="UP000076848">
    <property type="component" value="Unassembled WGS sequence"/>
</dbReference>
<name>A0A157SU69_9BORD</name>
<proteinExistence type="predicted"/>
<keyword evidence="1" id="KW-0067">ATP-binding</keyword>
<keyword evidence="2" id="KW-1185">Reference proteome</keyword>